<keyword evidence="6" id="KW-0830">Ubiquinone</keyword>
<dbReference type="RefSeq" id="WP_235590392.1">
    <property type="nucleotide sequence ID" value="NZ_CP013341.1"/>
</dbReference>
<organism evidence="6 7">
    <name type="scientific">Nitrosomonas ureae</name>
    <dbReference type="NCBI Taxonomy" id="44577"/>
    <lineage>
        <taxon>Bacteria</taxon>
        <taxon>Pseudomonadati</taxon>
        <taxon>Pseudomonadota</taxon>
        <taxon>Betaproteobacteria</taxon>
        <taxon>Nitrosomonadales</taxon>
        <taxon>Nitrosomonadaceae</taxon>
        <taxon>Nitrosomonas</taxon>
    </lineage>
</organism>
<dbReference type="AlphaFoldDB" id="A0A1H2DLQ8"/>
<dbReference type="CDD" id="cd05121">
    <property type="entry name" value="ABC1_ADCK3-like"/>
    <property type="match status" value="1"/>
</dbReference>
<dbReference type="InterPro" id="IPR014729">
    <property type="entry name" value="Rossmann-like_a/b/a_fold"/>
</dbReference>
<feature type="domain" description="ABC1 atypical kinase-like" evidence="5">
    <location>
        <begin position="293"/>
        <end position="526"/>
    </location>
</feature>
<comment type="similarity">
    <text evidence="1">Belongs to the universal stress protein A family.</text>
</comment>
<reference evidence="7" key="1">
    <citation type="submission" date="2016-10" db="EMBL/GenBank/DDBJ databases">
        <authorList>
            <person name="Varghese N."/>
            <person name="Submissions S."/>
        </authorList>
    </citation>
    <scope>NUCLEOTIDE SEQUENCE [LARGE SCALE GENOMIC DNA]</scope>
    <source>
        <strain evidence="7">Nm10</strain>
    </source>
</reference>
<evidence type="ECO:0000259" key="5">
    <source>
        <dbReference type="Pfam" id="PF03109"/>
    </source>
</evidence>
<evidence type="ECO:0000313" key="6">
    <source>
        <dbReference type="EMBL" id="SDT83853.1"/>
    </source>
</evidence>
<keyword evidence="3" id="KW-0812">Transmembrane</keyword>
<evidence type="ECO:0000256" key="3">
    <source>
        <dbReference type="SAM" id="Phobius"/>
    </source>
</evidence>
<dbReference type="Gene3D" id="3.40.50.620">
    <property type="entry name" value="HUPs"/>
    <property type="match status" value="1"/>
</dbReference>
<evidence type="ECO:0000256" key="1">
    <source>
        <dbReference type="ARBA" id="ARBA00008791"/>
    </source>
</evidence>
<proteinExistence type="inferred from homology"/>
<dbReference type="PRINTS" id="PR01438">
    <property type="entry name" value="UNVRSLSTRESS"/>
</dbReference>
<keyword evidence="7" id="KW-1185">Reference proteome</keyword>
<dbReference type="Proteomes" id="UP000182882">
    <property type="component" value="Unassembled WGS sequence"/>
</dbReference>
<dbReference type="CDD" id="cd00293">
    <property type="entry name" value="USP-like"/>
    <property type="match status" value="1"/>
</dbReference>
<dbReference type="InterPro" id="IPR006015">
    <property type="entry name" value="Universal_stress_UspA"/>
</dbReference>
<dbReference type="SUPFAM" id="SSF56112">
    <property type="entry name" value="Protein kinase-like (PK-like)"/>
    <property type="match status" value="1"/>
</dbReference>
<feature type="transmembrane region" description="Helical" evidence="3">
    <location>
        <begin position="717"/>
        <end position="738"/>
    </location>
</feature>
<dbReference type="GO" id="GO:0016301">
    <property type="term" value="F:kinase activity"/>
    <property type="evidence" value="ECO:0007669"/>
    <property type="project" value="UniProtKB-KW"/>
</dbReference>
<keyword evidence="6" id="KW-0418">Kinase</keyword>
<dbReference type="InterPro" id="IPR050154">
    <property type="entry name" value="UbiB_kinase"/>
</dbReference>
<keyword evidence="3" id="KW-1133">Transmembrane helix</keyword>
<accession>A0A1H2DLQ8</accession>
<dbReference type="PANTHER" id="PTHR10566">
    <property type="entry name" value="CHAPERONE-ACTIVITY OF BC1 COMPLEX CABC1 -RELATED"/>
    <property type="match status" value="1"/>
</dbReference>
<dbReference type="SUPFAM" id="SSF52402">
    <property type="entry name" value="Adenine nucleotide alpha hydrolases-like"/>
    <property type="match status" value="1"/>
</dbReference>
<comment type="similarity">
    <text evidence="2">Belongs to the protein kinase superfamily. ADCK protein kinase family.</text>
</comment>
<evidence type="ECO:0000256" key="2">
    <source>
        <dbReference type="ARBA" id="ARBA00009670"/>
    </source>
</evidence>
<sequence>MQITGFCVPLRPKSHEQDRLAECFNIRYSNKSCNIYPVLTKGFAARMQNHLESNVIRRVMVGTDRSETADQAVHWAAGFADRYDAELFVVQVVVPQYPFVTEFGEAEQTRAAGDNNELAHFARQVAGDRGHARVVIDADPALAIVRAAEQEAVDVLVVGNFGMAGRKEFLLGNIPNRISHSAHCTVIIVNTAHSTDEHASHSVRAHLSKGDTPPFEPPLVARATHIAAVMAKHGLTELFGQSNEPDMSIRCQRAKRLRAALEELGPIFSKLGQVLSTRPDLLPVEYIEELALLQSRVPPMTESEVVRVSEQELGVPWEDVFKSIDPKPLAAGTIAQVHRATLESGDRVVVKVQRPTARADIEQDLALLEVFAEKVGKRPALNQVIDMEAVFKHLSTSLHRELDFRQEADNIGRMQAVLADYDRLAVPRVHRDLSTSRLLVMEEIQGIPIKQAPAGPERIQAARQLLESYYKQIIVDGFFHADPHPGNLMWWKDCIYFLDFGMVGEVGADLREHLLLMLMALWQEDAGFLTDVTLMMTSAVNSSDLDVARFQSEIGEVMAKYRTASLAEMQIGPLLQEMSAVSLRHGVPLPASLTLATKALAQVQLATAELDPALDPYDVAGKYLMRLMVKRMGNALNPKTFVYQSQKLKVRVLRVVEAVENLVGVRPGGPKLVVNFRANSLEDIVRHTGQRLALALTAAASVLASGFTATSTVVAEWVPITFGVVSGLLILGLVIDLLRGR</sequence>
<keyword evidence="6" id="KW-0808">Transferase</keyword>
<gene>
    <name evidence="6" type="ORF">SAMN05216406_10125</name>
</gene>
<evidence type="ECO:0000259" key="4">
    <source>
        <dbReference type="Pfam" id="PF00582"/>
    </source>
</evidence>
<dbReference type="Pfam" id="PF03109">
    <property type="entry name" value="ABC1"/>
    <property type="match status" value="1"/>
</dbReference>
<dbReference type="PANTHER" id="PTHR10566:SF113">
    <property type="entry name" value="PROTEIN ACTIVITY OF BC1 COMPLEX KINASE 7, CHLOROPLASTIC"/>
    <property type="match status" value="1"/>
</dbReference>
<dbReference type="InterPro" id="IPR006016">
    <property type="entry name" value="UspA"/>
</dbReference>
<dbReference type="EMBL" id="FNLN01000001">
    <property type="protein sequence ID" value="SDT83853.1"/>
    <property type="molecule type" value="Genomic_DNA"/>
</dbReference>
<dbReference type="Pfam" id="PF00582">
    <property type="entry name" value="Usp"/>
    <property type="match status" value="1"/>
</dbReference>
<feature type="domain" description="UspA" evidence="4">
    <location>
        <begin position="57"/>
        <end position="189"/>
    </location>
</feature>
<dbReference type="InterPro" id="IPR004147">
    <property type="entry name" value="ABC1_dom"/>
</dbReference>
<name>A0A1H2DLQ8_9PROT</name>
<evidence type="ECO:0000313" key="7">
    <source>
        <dbReference type="Proteomes" id="UP000182882"/>
    </source>
</evidence>
<dbReference type="InterPro" id="IPR011009">
    <property type="entry name" value="Kinase-like_dom_sf"/>
</dbReference>
<keyword evidence="3" id="KW-0472">Membrane</keyword>
<protein>
    <submittedName>
        <fullName evidence="6">Predicted unusual protein kinase regulating ubiquinone biosynthesis, AarF/ABC1/UbiB family</fullName>
    </submittedName>
</protein>